<feature type="compositionally biased region" description="Basic and acidic residues" evidence="1">
    <location>
        <begin position="49"/>
        <end position="75"/>
    </location>
</feature>
<dbReference type="RefSeq" id="WP_282699023.1">
    <property type="nucleotide sequence ID" value="NZ_JABXJJ020000039.1"/>
</dbReference>
<gene>
    <name evidence="2" type="ORF">POF50_027085</name>
</gene>
<comment type="caution">
    <text evidence="2">The sequence shown here is derived from an EMBL/GenBank/DDBJ whole genome shotgun (WGS) entry which is preliminary data.</text>
</comment>
<feature type="region of interest" description="Disordered" evidence="1">
    <location>
        <begin position="1"/>
        <end position="83"/>
    </location>
</feature>
<dbReference type="AlphaFoldDB" id="A0AA90HDL6"/>
<evidence type="ECO:0000313" key="2">
    <source>
        <dbReference type="EMBL" id="MDI5972967.1"/>
    </source>
</evidence>
<protein>
    <submittedName>
        <fullName evidence="2">Uncharacterized protein</fullName>
    </submittedName>
</protein>
<evidence type="ECO:0000256" key="1">
    <source>
        <dbReference type="SAM" id="MobiDB-lite"/>
    </source>
</evidence>
<name>A0AA90HDL6_9ACTN</name>
<reference evidence="2" key="1">
    <citation type="submission" date="2023-05" db="EMBL/GenBank/DDBJ databases">
        <title>Streptantibioticus silvisoli sp. nov., acidotolerant actinomycetes 1 from pine litter.</title>
        <authorList>
            <person name="Swiecimska M."/>
            <person name="Golinska P."/>
            <person name="Sangal V."/>
            <person name="Wachnowicz B."/>
            <person name="Goodfellow M."/>
        </authorList>
    </citation>
    <scope>NUCLEOTIDE SEQUENCE</scope>
    <source>
        <strain evidence="2">SL13</strain>
    </source>
</reference>
<accession>A0AA90HDL6</accession>
<proteinExistence type="predicted"/>
<dbReference type="EMBL" id="JABXJJ020000039">
    <property type="protein sequence ID" value="MDI5972967.1"/>
    <property type="molecule type" value="Genomic_DNA"/>
</dbReference>
<sequence>MTAAVPPWMPSTAYRGPPARRTTSAPPTGITVAAGRYRAQQLRRAGRRHQQEQHPGDEVADRLDVQPRPEGRVAGDETPSPLQAAFGESVAALGAGRERVEALAGVTWGRCTGWPS</sequence>
<organism evidence="2">
    <name type="scientific">Streptantibioticus silvisoli</name>
    <dbReference type="NCBI Taxonomy" id="2705255"/>
    <lineage>
        <taxon>Bacteria</taxon>
        <taxon>Bacillati</taxon>
        <taxon>Actinomycetota</taxon>
        <taxon>Actinomycetes</taxon>
        <taxon>Kitasatosporales</taxon>
        <taxon>Streptomycetaceae</taxon>
        <taxon>Streptantibioticus</taxon>
    </lineage>
</organism>
<feature type="compositionally biased region" description="Low complexity" evidence="1">
    <location>
        <begin position="15"/>
        <end position="29"/>
    </location>
</feature>